<keyword evidence="2" id="KW-1185">Reference proteome</keyword>
<dbReference type="Proteomes" id="UP000789342">
    <property type="component" value="Unassembled WGS sequence"/>
</dbReference>
<gene>
    <name evidence="1" type="ORF">AMORRO_LOCUS10059</name>
</gene>
<evidence type="ECO:0000313" key="1">
    <source>
        <dbReference type="EMBL" id="CAG8653089.1"/>
    </source>
</evidence>
<feature type="non-terminal residue" evidence="1">
    <location>
        <position position="62"/>
    </location>
</feature>
<name>A0A9N9H7K6_9GLOM</name>
<comment type="caution">
    <text evidence="1">The sequence shown here is derived from an EMBL/GenBank/DDBJ whole genome shotgun (WGS) entry which is preliminary data.</text>
</comment>
<protein>
    <submittedName>
        <fullName evidence="1">12999_t:CDS:1</fullName>
    </submittedName>
</protein>
<evidence type="ECO:0000313" key="2">
    <source>
        <dbReference type="Proteomes" id="UP000789342"/>
    </source>
</evidence>
<sequence>MKEPKRPRVQPIFSIKKDTLYPPLSLPQSPPTMKEVMKLVEKLISKPKVARFQNSFIIYRNA</sequence>
<dbReference type="EMBL" id="CAJVPV010010610">
    <property type="protein sequence ID" value="CAG8653089.1"/>
    <property type="molecule type" value="Genomic_DNA"/>
</dbReference>
<organism evidence="1 2">
    <name type="scientific">Acaulospora morrowiae</name>
    <dbReference type="NCBI Taxonomy" id="94023"/>
    <lineage>
        <taxon>Eukaryota</taxon>
        <taxon>Fungi</taxon>
        <taxon>Fungi incertae sedis</taxon>
        <taxon>Mucoromycota</taxon>
        <taxon>Glomeromycotina</taxon>
        <taxon>Glomeromycetes</taxon>
        <taxon>Diversisporales</taxon>
        <taxon>Acaulosporaceae</taxon>
        <taxon>Acaulospora</taxon>
    </lineage>
</organism>
<dbReference type="AlphaFoldDB" id="A0A9N9H7K6"/>
<accession>A0A9N9H7K6</accession>
<proteinExistence type="predicted"/>
<reference evidence="1" key="1">
    <citation type="submission" date="2021-06" db="EMBL/GenBank/DDBJ databases">
        <authorList>
            <person name="Kallberg Y."/>
            <person name="Tangrot J."/>
            <person name="Rosling A."/>
        </authorList>
    </citation>
    <scope>NUCLEOTIDE SEQUENCE</scope>
    <source>
        <strain evidence="1">CL551</strain>
    </source>
</reference>